<evidence type="ECO:0000256" key="6">
    <source>
        <dbReference type="PROSITE-ProRule" id="PRU00169"/>
    </source>
</evidence>
<dbReference type="RefSeq" id="WP_377605220.1">
    <property type="nucleotide sequence ID" value="NZ_JBHUME010000011.1"/>
</dbReference>
<dbReference type="EMBL" id="JBHUME010000011">
    <property type="protein sequence ID" value="MFD2614410.1"/>
    <property type="molecule type" value="Genomic_DNA"/>
</dbReference>
<dbReference type="InterPro" id="IPR011006">
    <property type="entry name" value="CheY-like_superfamily"/>
</dbReference>
<feature type="modified residue" description="4-aspartylphosphate" evidence="6">
    <location>
        <position position="53"/>
    </location>
</feature>
<evidence type="ECO:0000259" key="8">
    <source>
        <dbReference type="PROSITE" id="PS50110"/>
    </source>
</evidence>
<dbReference type="Pfam" id="PF00486">
    <property type="entry name" value="Trans_reg_C"/>
    <property type="match status" value="1"/>
</dbReference>
<keyword evidence="1 6" id="KW-0597">Phosphoprotein</keyword>
<evidence type="ECO:0000256" key="3">
    <source>
        <dbReference type="ARBA" id="ARBA00023015"/>
    </source>
</evidence>
<keyword evidence="4 7" id="KW-0238">DNA-binding</keyword>
<protein>
    <submittedName>
        <fullName evidence="10">Response regulator</fullName>
    </submittedName>
</protein>
<dbReference type="SMART" id="SM00862">
    <property type="entry name" value="Trans_reg_C"/>
    <property type="match status" value="1"/>
</dbReference>
<dbReference type="Gene3D" id="1.10.10.10">
    <property type="entry name" value="Winged helix-like DNA-binding domain superfamily/Winged helix DNA-binding domain"/>
    <property type="match status" value="1"/>
</dbReference>
<dbReference type="Pfam" id="PF00072">
    <property type="entry name" value="Response_reg"/>
    <property type="match status" value="1"/>
</dbReference>
<gene>
    <name evidence="10" type="ORF">ACFSUF_18520</name>
</gene>
<sequence length="230" mass="27102">MNYMIYIIEDDQSISRLLKEHIEKYGLSAKIVENFENIMEEFHLLQPHLVLLDVNLPKYDGFYWCRRIREISKVPILFVSARESGLDQVRALENGADDYITKPFSYEVVMAKINSHLRRAFGDYAHTIGERIIEWEGLKLYPERLDLEFQGKTAVLTKKEAILLESLISAYPKVVNRNYLLEQMWDHTDFVEENTLNVNVTRVRKKLQDLDIKDAIETIRGMGYRLNKSW</sequence>
<feature type="domain" description="OmpR/PhoB-type" evidence="9">
    <location>
        <begin position="130"/>
        <end position="228"/>
    </location>
</feature>
<keyword evidence="5" id="KW-0804">Transcription</keyword>
<dbReference type="PROSITE" id="PS51755">
    <property type="entry name" value="OMPR_PHOB"/>
    <property type="match status" value="1"/>
</dbReference>
<evidence type="ECO:0000313" key="11">
    <source>
        <dbReference type="Proteomes" id="UP001597541"/>
    </source>
</evidence>
<dbReference type="Proteomes" id="UP001597541">
    <property type="component" value="Unassembled WGS sequence"/>
</dbReference>
<dbReference type="SUPFAM" id="SSF52172">
    <property type="entry name" value="CheY-like"/>
    <property type="match status" value="1"/>
</dbReference>
<dbReference type="PANTHER" id="PTHR48111">
    <property type="entry name" value="REGULATOR OF RPOS"/>
    <property type="match status" value="1"/>
</dbReference>
<keyword evidence="3" id="KW-0805">Transcription regulation</keyword>
<evidence type="ECO:0000256" key="4">
    <source>
        <dbReference type="ARBA" id="ARBA00023125"/>
    </source>
</evidence>
<dbReference type="PANTHER" id="PTHR48111:SF31">
    <property type="entry name" value="TRANSCRIPTIONAL REGULATORY PROTEIN YXDJ"/>
    <property type="match status" value="1"/>
</dbReference>
<evidence type="ECO:0000256" key="1">
    <source>
        <dbReference type="ARBA" id="ARBA00022553"/>
    </source>
</evidence>
<dbReference type="InterPro" id="IPR039420">
    <property type="entry name" value="WalR-like"/>
</dbReference>
<evidence type="ECO:0000256" key="5">
    <source>
        <dbReference type="ARBA" id="ARBA00023163"/>
    </source>
</evidence>
<dbReference type="SMART" id="SM00448">
    <property type="entry name" value="REC"/>
    <property type="match status" value="1"/>
</dbReference>
<evidence type="ECO:0000313" key="10">
    <source>
        <dbReference type="EMBL" id="MFD2614410.1"/>
    </source>
</evidence>
<dbReference type="InterPro" id="IPR036388">
    <property type="entry name" value="WH-like_DNA-bd_sf"/>
</dbReference>
<dbReference type="InterPro" id="IPR001867">
    <property type="entry name" value="OmpR/PhoB-type_DNA-bd"/>
</dbReference>
<evidence type="ECO:0000256" key="7">
    <source>
        <dbReference type="PROSITE-ProRule" id="PRU01091"/>
    </source>
</evidence>
<dbReference type="SUPFAM" id="SSF46894">
    <property type="entry name" value="C-terminal effector domain of the bipartite response regulators"/>
    <property type="match status" value="1"/>
</dbReference>
<feature type="domain" description="Response regulatory" evidence="8">
    <location>
        <begin position="4"/>
        <end position="117"/>
    </location>
</feature>
<dbReference type="Gene3D" id="3.40.50.2300">
    <property type="match status" value="1"/>
</dbReference>
<dbReference type="Gene3D" id="6.10.250.690">
    <property type="match status" value="1"/>
</dbReference>
<name>A0ABW5PHX0_9BACL</name>
<accession>A0ABW5PHX0</accession>
<evidence type="ECO:0000259" key="9">
    <source>
        <dbReference type="PROSITE" id="PS51755"/>
    </source>
</evidence>
<organism evidence="10 11">
    <name type="scientific">Paenibacillus gansuensis</name>
    <dbReference type="NCBI Taxonomy" id="306542"/>
    <lineage>
        <taxon>Bacteria</taxon>
        <taxon>Bacillati</taxon>
        <taxon>Bacillota</taxon>
        <taxon>Bacilli</taxon>
        <taxon>Bacillales</taxon>
        <taxon>Paenibacillaceae</taxon>
        <taxon>Paenibacillus</taxon>
    </lineage>
</organism>
<feature type="DNA-binding region" description="OmpR/PhoB-type" evidence="7">
    <location>
        <begin position="130"/>
        <end position="228"/>
    </location>
</feature>
<proteinExistence type="predicted"/>
<keyword evidence="11" id="KW-1185">Reference proteome</keyword>
<evidence type="ECO:0000256" key="2">
    <source>
        <dbReference type="ARBA" id="ARBA00023012"/>
    </source>
</evidence>
<comment type="caution">
    <text evidence="10">The sequence shown here is derived from an EMBL/GenBank/DDBJ whole genome shotgun (WGS) entry which is preliminary data.</text>
</comment>
<reference evidence="11" key="1">
    <citation type="journal article" date="2019" name="Int. J. Syst. Evol. Microbiol.">
        <title>The Global Catalogue of Microorganisms (GCM) 10K type strain sequencing project: providing services to taxonomists for standard genome sequencing and annotation.</title>
        <authorList>
            <consortium name="The Broad Institute Genomics Platform"/>
            <consortium name="The Broad Institute Genome Sequencing Center for Infectious Disease"/>
            <person name="Wu L."/>
            <person name="Ma J."/>
        </authorList>
    </citation>
    <scope>NUCLEOTIDE SEQUENCE [LARGE SCALE GENOMIC DNA]</scope>
    <source>
        <strain evidence="11">KCTC 3950</strain>
    </source>
</reference>
<keyword evidence="2" id="KW-0902">Two-component regulatory system</keyword>
<dbReference type="CDD" id="cd18159">
    <property type="entry name" value="REC_OmpR_NsrR-like"/>
    <property type="match status" value="1"/>
</dbReference>
<dbReference type="PROSITE" id="PS50110">
    <property type="entry name" value="RESPONSE_REGULATORY"/>
    <property type="match status" value="1"/>
</dbReference>
<dbReference type="InterPro" id="IPR016032">
    <property type="entry name" value="Sig_transdc_resp-reg_C-effctor"/>
</dbReference>
<dbReference type="InterPro" id="IPR001789">
    <property type="entry name" value="Sig_transdc_resp-reg_receiver"/>
</dbReference>
<dbReference type="CDD" id="cd00383">
    <property type="entry name" value="trans_reg_C"/>
    <property type="match status" value="1"/>
</dbReference>